<gene>
    <name evidence="3" type="ORF">H9642_06850</name>
</gene>
<keyword evidence="2" id="KW-0472">Membrane</keyword>
<reference evidence="3 4" key="1">
    <citation type="submission" date="2020-08" db="EMBL/GenBank/DDBJ databases">
        <title>A Genomic Blueprint of the Chicken Gut Microbiome.</title>
        <authorList>
            <person name="Gilroy R."/>
            <person name="Ravi A."/>
            <person name="Getino M."/>
            <person name="Pursley I."/>
            <person name="Horton D.L."/>
            <person name="Alikhan N.-F."/>
            <person name="Baker D."/>
            <person name="Gharbi K."/>
            <person name="Hall N."/>
            <person name="Watson M."/>
            <person name="Adriaenssens E.M."/>
            <person name="Foster-Nyarko E."/>
            <person name="Jarju S."/>
            <person name="Secka A."/>
            <person name="Antonio M."/>
            <person name="Oren A."/>
            <person name="Chaudhuri R."/>
            <person name="La Ragione R.M."/>
            <person name="Hildebrand F."/>
            <person name="Pallen M.J."/>
        </authorList>
    </citation>
    <scope>NUCLEOTIDE SEQUENCE [LARGE SCALE GENOMIC DNA]</scope>
    <source>
        <strain evidence="3 4">Sa2CUA2</strain>
    </source>
</reference>
<sequence>MSETDAQSPSLPAPDATVAPSPTPSDRRTGTGLAGLALLIALLAAGAGGWSAWQLHQQNQQQDRQQADWQQLQAQWQRSQETSEQRLTQAEQRLQARLGELPSVAQLDEQRQLLMSVQGDQQQLASSLNQLLGASREDWRLAEAEHLLRLAMLRLSALQDVASATALVQGADDILRAQDDPLAFAARGELIKALEALRALPQPDRNGLFLQLAALREQAERLTRLAPEFRPDDAPIAAAETTQPAWQRWWHTLSKFVRIDVNADQNIRPLLAGQSLSQVRLALALALEQAQWGALNARAPVYSSALGQADDVLKNYFDVDHPAVQSLRQRIAALAEQAVEVETPELRPALLSLQAYVQQRQTPRNGEAEQEAAP</sequence>
<dbReference type="PANTHER" id="PTHR38043">
    <property type="entry name" value="PROTEIN HEMX"/>
    <property type="match status" value="1"/>
</dbReference>
<keyword evidence="2" id="KW-0812">Transmembrane</keyword>
<name>A0ABR8TMA8_9PSED</name>
<dbReference type="PANTHER" id="PTHR38043:SF1">
    <property type="entry name" value="PROTEIN HEMX"/>
    <property type="match status" value="1"/>
</dbReference>
<proteinExistence type="predicted"/>
<feature type="compositionally biased region" description="Polar residues" evidence="1">
    <location>
        <begin position="1"/>
        <end position="10"/>
    </location>
</feature>
<keyword evidence="2" id="KW-1133">Transmembrane helix</keyword>
<dbReference type="InterPro" id="IPR007470">
    <property type="entry name" value="HemX"/>
</dbReference>
<feature type="region of interest" description="Disordered" evidence="1">
    <location>
        <begin position="1"/>
        <end position="30"/>
    </location>
</feature>
<dbReference type="Proteomes" id="UP000611945">
    <property type="component" value="Unassembled WGS sequence"/>
</dbReference>
<evidence type="ECO:0000313" key="4">
    <source>
        <dbReference type="Proteomes" id="UP000611945"/>
    </source>
</evidence>
<evidence type="ECO:0000256" key="2">
    <source>
        <dbReference type="SAM" id="Phobius"/>
    </source>
</evidence>
<accession>A0ABR8TMA8</accession>
<organism evidence="3 4">
    <name type="scientific">Serpens gallinarum</name>
    <dbReference type="NCBI Taxonomy" id="2763075"/>
    <lineage>
        <taxon>Bacteria</taxon>
        <taxon>Pseudomonadati</taxon>
        <taxon>Pseudomonadota</taxon>
        <taxon>Gammaproteobacteria</taxon>
        <taxon>Pseudomonadales</taxon>
        <taxon>Pseudomonadaceae</taxon>
        <taxon>Pseudomonas</taxon>
    </lineage>
</organism>
<dbReference type="EMBL" id="JACSQG010000002">
    <property type="protein sequence ID" value="MBD7976906.1"/>
    <property type="molecule type" value="Genomic_DNA"/>
</dbReference>
<evidence type="ECO:0000313" key="3">
    <source>
        <dbReference type="EMBL" id="MBD7976906.1"/>
    </source>
</evidence>
<protein>
    <submittedName>
        <fullName evidence="3">Uroporphyrinogen-III C-methyltransferase</fullName>
    </submittedName>
</protein>
<dbReference type="RefSeq" id="WP_251835675.1">
    <property type="nucleotide sequence ID" value="NZ_JACSQG010000002.1"/>
</dbReference>
<comment type="caution">
    <text evidence="3">The sequence shown here is derived from an EMBL/GenBank/DDBJ whole genome shotgun (WGS) entry which is preliminary data.</text>
</comment>
<dbReference type="Pfam" id="PF04375">
    <property type="entry name" value="HemX"/>
    <property type="match status" value="1"/>
</dbReference>
<evidence type="ECO:0000256" key="1">
    <source>
        <dbReference type="SAM" id="MobiDB-lite"/>
    </source>
</evidence>
<keyword evidence="4" id="KW-1185">Reference proteome</keyword>
<feature type="transmembrane region" description="Helical" evidence="2">
    <location>
        <begin position="33"/>
        <end position="53"/>
    </location>
</feature>